<proteinExistence type="inferred from homology"/>
<dbReference type="InterPro" id="IPR033985">
    <property type="entry name" value="SusD-like_N"/>
</dbReference>
<evidence type="ECO:0000313" key="10">
    <source>
        <dbReference type="Proteomes" id="UP001139193"/>
    </source>
</evidence>
<dbReference type="PROSITE" id="PS51257">
    <property type="entry name" value="PROKAR_LIPOPROTEIN"/>
    <property type="match status" value="1"/>
</dbReference>
<dbReference type="RefSeq" id="WP_241935272.1">
    <property type="nucleotide sequence ID" value="NZ_JALBGC010000002.1"/>
</dbReference>
<dbReference type="EMBL" id="JALBGC010000002">
    <property type="protein sequence ID" value="MCI1186990.1"/>
    <property type="molecule type" value="Genomic_DNA"/>
</dbReference>
<evidence type="ECO:0000256" key="4">
    <source>
        <dbReference type="ARBA" id="ARBA00023136"/>
    </source>
</evidence>
<evidence type="ECO:0000259" key="7">
    <source>
        <dbReference type="Pfam" id="PF07980"/>
    </source>
</evidence>
<gene>
    <name evidence="9" type="ORF">MON38_06130</name>
</gene>
<keyword evidence="10" id="KW-1185">Reference proteome</keyword>
<evidence type="ECO:0000259" key="8">
    <source>
        <dbReference type="Pfam" id="PF14322"/>
    </source>
</evidence>
<comment type="similarity">
    <text evidence="2">Belongs to the SusD family.</text>
</comment>
<comment type="caution">
    <text evidence="9">The sequence shown here is derived from an EMBL/GenBank/DDBJ whole genome shotgun (WGS) entry which is preliminary data.</text>
</comment>
<evidence type="ECO:0000313" key="9">
    <source>
        <dbReference type="EMBL" id="MCI1186990.1"/>
    </source>
</evidence>
<dbReference type="Gene3D" id="1.25.40.390">
    <property type="match status" value="1"/>
</dbReference>
<evidence type="ECO:0000256" key="3">
    <source>
        <dbReference type="ARBA" id="ARBA00022729"/>
    </source>
</evidence>
<organism evidence="9 10">
    <name type="scientific">Hymenobacter cyanobacteriorum</name>
    <dbReference type="NCBI Taxonomy" id="2926463"/>
    <lineage>
        <taxon>Bacteria</taxon>
        <taxon>Pseudomonadati</taxon>
        <taxon>Bacteroidota</taxon>
        <taxon>Cytophagia</taxon>
        <taxon>Cytophagales</taxon>
        <taxon>Hymenobacteraceae</taxon>
        <taxon>Hymenobacter</taxon>
    </lineage>
</organism>
<feature type="chain" id="PRO_5040886170" evidence="6">
    <location>
        <begin position="23"/>
        <end position="496"/>
    </location>
</feature>
<dbReference type="InterPro" id="IPR012944">
    <property type="entry name" value="SusD_RagB_dom"/>
</dbReference>
<dbReference type="Proteomes" id="UP001139193">
    <property type="component" value="Unassembled WGS sequence"/>
</dbReference>
<evidence type="ECO:0000256" key="1">
    <source>
        <dbReference type="ARBA" id="ARBA00004442"/>
    </source>
</evidence>
<keyword evidence="4" id="KW-0472">Membrane</keyword>
<evidence type="ECO:0000256" key="5">
    <source>
        <dbReference type="ARBA" id="ARBA00023237"/>
    </source>
</evidence>
<feature type="domain" description="SusD-like N-terminal" evidence="8">
    <location>
        <begin position="61"/>
        <end position="214"/>
    </location>
</feature>
<protein>
    <submittedName>
        <fullName evidence="9">RagB/SusD family nutrient uptake outer membrane protein</fullName>
    </submittedName>
</protein>
<accession>A0A9X1VED8</accession>
<reference evidence="9" key="1">
    <citation type="submission" date="2022-03" db="EMBL/GenBank/DDBJ databases">
        <title>Bacterial whole genome sequence for Hymenobacter sp. DH14.</title>
        <authorList>
            <person name="Le V."/>
        </authorList>
    </citation>
    <scope>NUCLEOTIDE SEQUENCE</scope>
    <source>
        <strain evidence="9">DH14</strain>
    </source>
</reference>
<dbReference type="Pfam" id="PF14322">
    <property type="entry name" value="SusD-like_3"/>
    <property type="match status" value="1"/>
</dbReference>
<dbReference type="SUPFAM" id="SSF48452">
    <property type="entry name" value="TPR-like"/>
    <property type="match status" value="1"/>
</dbReference>
<feature type="domain" description="RagB/SusD" evidence="7">
    <location>
        <begin position="328"/>
        <end position="496"/>
    </location>
</feature>
<name>A0A9X1VED8_9BACT</name>
<evidence type="ECO:0000256" key="6">
    <source>
        <dbReference type="SAM" id="SignalP"/>
    </source>
</evidence>
<comment type="subcellular location">
    <subcellularLocation>
        <location evidence="1">Cell outer membrane</location>
    </subcellularLocation>
</comment>
<evidence type="ECO:0000256" key="2">
    <source>
        <dbReference type="ARBA" id="ARBA00006275"/>
    </source>
</evidence>
<feature type="signal peptide" evidence="6">
    <location>
        <begin position="1"/>
        <end position="22"/>
    </location>
</feature>
<keyword evidence="5" id="KW-0998">Cell outer membrane</keyword>
<keyword evidence="3 6" id="KW-0732">Signal</keyword>
<dbReference type="InterPro" id="IPR011990">
    <property type="entry name" value="TPR-like_helical_dom_sf"/>
</dbReference>
<dbReference type="CDD" id="cd08977">
    <property type="entry name" value="SusD"/>
    <property type="match status" value="1"/>
</dbReference>
<dbReference type="GO" id="GO:0009279">
    <property type="term" value="C:cell outer membrane"/>
    <property type="evidence" value="ECO:0007669"/>
    <property type="project" value="UniProtKB-SubCell"/>
</dbReference>
<sequence>MKKTFIPAAFALLLLASCNVLDKEPLTTVAPSNFFKSATDAEASLTAAYDGLQSKGCYAEVLNLVGNMPSDDCTSGNNDVRVLDDINWNSSTGQVYDVYRDNYRAINRANSVIKYVPGVTSMPAARRDQIVGEARFIRGLCYFNLVRLYGAVPVRLEPTESGDPAVLNLLRTPADQVYARIVDDLTSAAGLMADVNTGRATKGSANALLGRVQLTQRNWAAAKEAADKVLAGRGNYSLQGFNSLYPAENKPESVFEVQFSGSTDGGTFFTLPDIIMPSPPATYSFPKFNIPTLFVQGSAARTTDLTSVVDTTNDQRWSYQGRVPAGRNHASYVDGRSNNSNDRGPFVWKWRSDGNGFNSTDNYYVLRLAEVYLTAAEASNEAGNPAATVLGYLNPIRQRAGLQALTAASPEAASQVTLRTEIDKQRRLELAFEGERWFDLIRYARHEQATSTVRHTVTALDVIAQKRGSRDANYLLFPLPLSELNTNTQLQQNPGY</sequence>
<dbReference type="AlphaFoldDB" id="A0A9X1VED8"/>
<dbReference type="Pfam" id="PF07980">
    <property type="entry name" value="SusD_RagB"/>
    <property type="match status" value="1"/>
</dbReference>